<proteinExistence type="predicted"/>
<gene>
    <name evidence="2" type="ORF">BC739_002652</name>
</gene>
<feature type="compositionally biased region" description="Basic residues" evidence="1">
    <location>
        <begin position="54"/>
        <end position="63"/>
    </location>
</feature>
<feature type="region of interest" description="Disordered" evidence="1">
    <location>
        <begin position="48"/>
        <end position="67"/>
    </location>
</feature>
<keyword evidence="3" id="KW-1185">Reference proteome</keyword>
<feature type="compositionally biased region" description="Low complexity" evidence="1">
    <location>
        <begin position="76"/>
        <end position="100"/>
    </location>
</feature>
<dbReference type="EMBL" id="JACJID010000002">
    <property type="protein sequence ID" value="MBA8925453.1"/>
    <property type="molecule type" value="Genomic_DNA"/>
</dbReference>
<sequence length="133" mass="14068">MAAEGHVHPGHRRTRWVSRNRAMPAHRVCRGQPQAQWQLLAVTGGDPVLVRPGPGRRVRRKPPKPVNACRTQALAANSAVAASSPSTASGGARPQHPQQGRGRGPPPRQRSGRAPARAWLSSTSTGTCVAAFG</sequence>
<organism evidence="2 3">
    <name type="scientific">Kutzneria viridogrisea</name>
    <dbReference type="NCBI Taxonomy" id="47990"/>
    <lineage>
        <taxon>Bacteria</taxon>
        <taxon>Bacillati</taxon>
        <taxon>Actinomycetota</taxon>
        <taxon>Actinomycetes</taxon>
        <taxon>Pseudonocardiales</taxon>
        <taxon>Pseudonocardiaceae</taxon>
        <taxon>Kutzneria</taxon>
    </lineage>
</organism>
<evidence type="ECO:0000313" key="3">
    <source>
        <dbReference type="Proteomes" id="UP000517916"/>
    </source>
</evidence>
<dbReference type="Proteomes" id="UP000517916">
    <property type="component" value="Unassembled WGS sequence"/>
</dbReference>
<protein>
    <submittedName>
        <fullName evidence="2">Uncharacterized protein</fullName>
    </submittedName>
</protein>
<evidence type="ECO:0000256" key="1">
    <source>
        <dbReference type="SAM" id="MobiDB-lite"/>
    </source>
</evidence>
<comment type="caution">
    <text evidence="2">The sequence shown here is derived from an EMBL/GenBank/DDBJ whole genome shotgun (WGS) entry which is preliminary data.</text>
</comment>
<reference evidence="2 3" key="1">
    <citation type="submission" date="2020-08" db="EMBL/GenBank/DDBJ databases">
        <title>Genomic Encyclopedia of Archaeal and Bacterial Type Strains, Phase II (KMG-II): from individual species to whole genera.</title>
        <authorList>
            <person name="Goeker M."/>
        </authorList>
    </citation>
    <scope>NUCLEOTIDE SEQUENCE [LARGE SCALE GENOMIC DNA]</scope>
    <source>
        <strain evidence="2 3">DSM 43850</strain>
    </source>
</reference>
<accession>A0ABR6BEZ9</accession>
<feature type="region of interest" description="Disordered" evidence="1">
    <location>
        <begin position="76"/>
        <end position="126"/>
    </location>
</feature>
<evidence type="ECO:0000313" key="2">
    <source>
        <dbReference type="EMBL" id="MBA8925453.1"/>
    </source>
</evidence>
<name>A0ABR6BEZ9_9PSEU</name>